<sequence length="90" mass="10244">MLFLLTWRVHIININVNSRFPVKPSDPSKVLVFEDAPNGGRAAVAAGMKCVMVPNERWRQEAMKIGLLRKYCIVLKNFVQKNSVFLLSID</sequence>
<dbReference type="InterPro" id="IPR036412">
    <property type="entry name" value="HAD-like_sf"/>
</dbReference>
<dbReference type="GO" id="GO:0016791">
    <property type="term" value="F:phosphatase activity"/>
    <property type="evidence" value="ECO:0007669"/>
    <property type="project" value="TreeGrafter"/>
</dbReference>
<protein>
    <recommendedName>
        <fullName evidence="3">HAD hydrolase, family IA, variant 3</fullName>
    </recommendedName>
</protein>
<proteinExistence type="predicted"/>
<dbReference type="InterPro" id="IPR023214">
    <property type="entry name" value="HAD_sf"/>
</dbReference>
<dbReference type="Gene3D" id="3.40.50.1000">
    <property type="entry name" value="HAD superfamily/HAD-like"/>
    <property type="match status" value="1"/>
</dbReference>
<dbReference type="Proteomes" id="UP000054047">
    <property type="component" value="Unassembled WGS sequence"/>
</dbReference>
<name>A0A0C2G952_9BILA</name>
<dbReference type="AlphaFoldDB" id="A0A0C2G952"/>
<evidence type="ECO:0008006" key="3">
    <source>
        <dbReference type="Google" id="ProtNLM"/>
    </source>
</evidence>
<dbReference type="PANTHER" id="PTHR18901">
    <property type="entry name" value="2-DEOXYGLUCOSE-6-PHOSPHATE PHOSPHATASE 2"/>
    <property type="match status" value="1"/>
</dbReference>
<dbReference type="OrthoDB" id="40579at2759"/>
<evidence type="ECO:0000313" key="1">
    <source>
        <dbReference type="EMBL" id="KIH57490.1"/>
    </source>
</evidence>
<evidence type="ECO:0000313" key="2">
    <source>
        <dbReference type="Proteomes" id="UP000054047"/>
    </source>
</evidence>
<dbReference type="EMBL" id="KN734325">
    <property type="protein sequence ID" value="KIH57490.1"/>
    <property type="molecule type" value="Genomic_DNA"/>
</dbReference>
<dbReference type="SUPFAM" id="SSF56784">
    <property type="entry name" value="HAD-like"/>
    <property type="match status" value="1"/>
</dbReference>
<dbReference type="PANTHER" id="PTHR18901:SF38">
    <property type="entry name" value="PSEUDOURIDINE-5'-PHOSPHATASE"/>
    <property type="match status" value="1"/>
</dbReference>
<accession>A0A0C2G952</accession>
<organism evidence="1 2">
    <name type="scientific">Ancylostoma duodenale</name>
    <dbReference type="NCBI Taxonomy" id="51022"/>
    <lineage>
        <taxon>Eukaryota</taxon>
        <taxon>Metazoa</taxon>
        <taxon>Ecdysozoa</taxon>
        <taxon>Nematoda</taxon>
        <taxon>Chromadorea</taxon>
        <taxon>Rhabditida</taxon>
        <taxon>Rhabditina</taxon>
        <taxon>Rhabditomorpha</taxon>
        <taxon>Strongyloidea</taxon>
        <taxon>Ancylostomatidae</taxon>
        <taxon>Ancylostomatinae</taxon>
        <taxon>Ancylostoma</taxon>
    </lineage>
</organism>
<reference evidence="1 2" key="1">
    <citation type="submission" date="2013-12" db="EMBL/GenBank/DDBJ databases">
        <title>Draft genome of the parsitic nematode Ancylostoma duodenale.</title>
        <authorList>
            <person name="Mitreva M."/>
        </authorList>
    </citation>
    <scope>NUCLEOTIDE SEQUENCE [LARGE SCALE GENOMIC DNA]</scope>
    <source>
        <strain evidence="1 2">Zhejiang</strain>
    </source>
</reference>
<keyword evidence="2" id="KW-1185">Reference proteome</keyword>
<gene>
    <name evidence="1" type="ORF">ANCDUO_12321</name>
</gene>